<dbReference type="Proteomes" id="UP000233535">
    <property type="component" value="Unassembled WGS sequence"/>
</dbReference>
<protein>
    <recommendedName>
        <fullName evidence="1">DUF2007 domain-containing protein</fullName>
    </recommendedName>
</protein>
<name>A0A2N3HVD1_9BACT</name>
<keyword evidence="3" id="KW-1185">Reference proteome</keyword>
<dbReference type="AlphaFoldDB" id="A0A2N3HVD1"/>
<dbReference type="Pfam" id="PF09413">
    <property type="entry name" value="DUF2007"/>
    <property type="match status" value="1"/>
</dbReference>
<dbReference type="OrthoDB" id="1149279at2"/>
<reference evidence="2 3" key="1">
    <citation type="journal article" date="2017" name="Front. Microbiol.">
        <title>Labilibaculum manganireducens gen. nov., sp. nov. and Labilibaculum filiforme sp. nov., Novel Bacteroidetes Isolated from Subsurface Sediments of the Baltic Sea.</title>
        <authorList>
            <person name="Vandieken V."/>
            <person name="Marshall I.P."/>
            <person name="Niemann H."/>
            <person name="Engelen B."/>
            <person name="Cypionka H."/>
        </authorList>
    </citation>
    <scope>NUCLEOTIDE SEQUENCE [LARGE SCALE GENOMIC DNA]</scope>
    <source>
        <strain evidence="2 3">59.16B</strain>
    </source>
</reference>
<sequence>MTDGNELTCVFIGSIIDVQYYKERLEELGISSLWKDEFSSGTIVGLGGVPDSVELLVADSDVESARNCIAELQKK</sequence>
<evidence type="ECO:0000259" key="1">
    <source>
        <dbReference type="Pfam" id="PF09413"/>
    </source>
</evidence>
<dbReference type="EMBL" id="MVDD01000010">
    <property type="protein sequence ID" value="PKQ61997.1"/>
    <property type="molecule type" value="Genomic_DNA"/>
</dbReference>
<proteinExistence type="predicted"/>
<evidence type="ECO:0000313" key="2">
    <source>
        <dbReference type="EMBL" id="PKQ61997.1"/>
    </source>
</evidence>
<evidence type="ECO:0000313" key="3">
    <source>
        <dbReference type="Proteomes" id="UP000233535"/>
    </source>
</evidence>
<organism evidence="2 3">
    <name type="scientific">Labilibaculum filiforme</name>
    <dbReference type="NCBI Taxonomy" id="1940526"/>
    <lineage>
        <taxon>Bacteria</taxon>
        <taxon>Pseudomonadati</taxon>
        <taxon>Bacteroidota</taxon>
        <taxon>Bacteroidia</taxon>
        <taxon>Marinilabiliales</taxon>
        <taxon>Marinifilaceae</taxon>
        <taxon>Labilibaculum</taxon>
    </lineage>
</organism>
<comment type="caution">
    <text evidence="2">The sequence shown here is derived from an EMBL/GenBank/DDBJ whole genome shotgun (WGS) entry which is preliminary data.</text>
</comment>
<gene>
    <name evidence="2" type="ORF">BZG02_13740</name>
</gene>
<accession>A0A2N3HVD1</accession>
<dbReference type="RefSeq" id="WP_101262026.1">
    <property type="nucleotide sequence ID" value="NZ_MVDD01000010.1"/>
</dbReference>
<feature type="domain" description="DUF2007" evidence="1">
    <location>
        <begin position="10"/>
        <end position="73"/>
    </location>
</feature>
<dbReference type="InterPro" id="IPR018551">
    <property type="entry name" value="DUF2007"/>
</dbReference>